<dbReference type="OrthoDB" id="3264224at2759"/>
<dbReference type="InterPro" id="IPR018955">
    <property type="entry name" value="BCDHK/PDK_N"/>
</dbReference>
<evidence type="ECO:0000256" key="5">
    <source>
        <dbReference type="ARBA" id="ARBA00022840"/>
    </source>
</evidence>
<name>A0A1Y2BWW6_9BASI</name>
<dbReference type="InterPro" id="IPR036890">
    <property type="entry name" value="HATPase_C_sf"/>
</dbReference>
<accession>A0A1Y2BWW6</accession>
<keyword evidence="5 7" id="KW-0067">ATP-binding</keyword>
<dbReference type="EMBL" id="MCGR01000149">
    <property type="protein sequence ID" value="ORY39259.1"/>
    <property type="molecule type" value="Genomic_DNA"/>
</dbReference>
<evidence type="ECO:0000313" key="11">
    <source>
        <dbReference type="Proteomes" id="UP000193467"/>
    </source>
</evidence>
<dbReference type="Gene3D" id="1.20.140.20">
    <property type="entry name" value="Alpha-ketoacid/pyruvate dehydrogenase kinase, N-terminal domain"/>
    <property type="match status" value="1"/>
</dbReference>
<comment type="subcellular location">
    <subcellularLocation>
        <location evidence="7">Mitochondrion matrix</location>
    </subcellularLocation>
</comment>
<gene>
    <name evidence="10" type="ORF">BCR35DRAFT_297705</name>
</gene>
<dbReference type="Proteomes" id="UP000193467">
    <property type="component" value="Unassembled WGS sequence"/>
</dbReference>
<protein>
    <recommendedName>
        <fullName evidence="7">Protein-serine/threonine kinase</fullName>
        <ecNumber evidence="7">2.7.11.-</ecNumber>
    </recommendedName>
</protein>
<feature type="compositionally biased region" description="Low complexity" evidence="8">
    <location>
        <begin position="363"/>
        <end position="381"/>
    </location>
</feature>
<dbReference type="InterPro" id="IPR036784">
    <property type="entry name" value="AK/P_DHK_N_sf"/>
</dbReference>
<evidence type="ECO:0000259" key="9">
    <source>
        <dbReference type="Pfam" id="PF10436"/>
    </source>
</evidence>
<evidence type="ECO:0000256" key="4">
    <source>
        <dbReference type="ARBA" id="ARBA00022777"/>
    </source>
</evidence>
<organism evidence="10 11">
    <name type="scientific">Leucosporidium creatinivorum</name>
    <dbReference type="NCBI Taxonomy" id="106004"/>
    <lineage>
        <taxon>Eukaryota</taxon>
        <taxon>Fungi</taxon>
        <taxon>Dikarya</taxon>
        <taxon>Basidiomycota</taxon>
        <taxon>Pucciniomycotina</taxon>
        <taxon>Microbotryomycetes</taxon>
        <taxon>Leucosporidiales</taxon>
        <taxon>Leucosporidium</taxon>
    </lineage>
</organism>
<dbReference type="STRING" id="106004.A0A1Y2BWW6"/>
<comment type="caution">
    <text evidence="10">The sequence shown here is derived from an EMBL/GenBank/DDBJ whole genome shotgun (WGS) entry which is preliminary data.</text>
</comment>
<evidence type="ECO:0000313" key="10">
    <source>
        <dbReference type="EMBL" id="ORY39259.1"/>
    </source>
</evidence>
<dbReference type="PANTHER" id="PTHR11947">
    <property type="entry name" value="PYRUVATE DEHYDROGENASE KINASE"/>
    <property type="match status" value="1"/>
</dbReference>
<keyword evidence="3 7" id="KW-0547">Nucleotide-binding</keyword>
<keyword evidence="11" id="KW-1185">Reference proteome</keyword>
<feature type="region of interest" description="Disordered" evidence="8">
    <location>
        <begin position="363"/>
        <end position="395"/>
    </location>
</feature>
<sequence>MSRATPHLFQQPLRASKVPVFYTNKVIESYAAKGSTPISLKHLINFGKGGRNKGEKEEAEKLLKGGNFLRTELPTRLSHRLRDLQELPYIVASNPRMAHVYDLYLEAFEQIRRFPVIKDLEDNDRFCEFMQGTLDKHRVVIPDLAIGVSESSPFHLPPQDLDTIMVRMLRSRISRRVITEQHIALTSQFRERQRSLDKGKGREVDEQRVGIVDTRLKAAEVVRRCEELIRRRGGAEATVPIRLEGMLEDEFAYIDEHLEFMLFEMIKNATQATVAHHGSEEAKHHPITITIVHGPRDLAVRVSDEGGGLTPYGGLPPPPAPSFPLLAPGSTVADFATAQRLDIFSFSHMRRYYQHHAAQDEAQAAALASSSPSSPAGALESPDSAPATGAEGAAPKPLTGIMALRTVGKLAGTVKEQLAVERAREGQVLTEEDEVLRDAQMKSGIGLPLARMFAEYFSGTLEIFTVQGHGSDALLKIPKFGIESWASTERR</sequence>
<evidence type="ECO:0000256" key="2">
    <source>
        <dbReference type="ARBA" id="ARBA00022679"/>
    </source>
</evidence>
<proteinExistence type="inferred from homology"/>
<dbReference type="GO" id="GO:0010906">
    <property type="term" value="P:regulation of glucose metabolic process"/>
    <property type="evidence" value="ECO:0007669"/>
    <property type="project" value="TreeGrafter"/>
</dbReference>
<dbReference type="Gene3D" id="3.30.565.10">
    <property type="entry name" value="Histidine kinase-like ATPase, C-terminal domain"/>
    <property type="match status" value="1"/>
</dbReference>
<keyword evidence="4 7" id="KW-0418">Kinase</keyword>
<dbReference type="SUPFAM" id="SSF69012">
    <property type="entry name" value="alpha-ketoacid dehydrogenase kinase, N-terminal domain"/>
    <property type="match status" value="1"/>
</dbReference>
<dbReference type="EC" id="2.7.11.-" evidence="7"/>
<evidence type="ECO:0000256" key="1">
    <source>
        <dbReference type="ARBA" id="ARBA00006155"/>
    </source>
</evidence>
<dbReference type="Pfam" id="PF10436">
    <property type="entry name" value="BCDHK_Adom3"/>
    <property type="match status" value="1"/>
</dbReference>
<dbReference type="AlphaFoldDB" id="A0A1Y2BWW6"/>
<feature type="domain" description="Branched-chain alpha-ketoacid dehydrogenase kinase/Pyruvate dehydrogenase kinase N-terminal" evidence="9">
    <location>
        <begin position="37"/>
        <end position="212"/>
    </location>
</feature>
<comment type="similarity">
    <text evidence="1 7">Belongs to the PDK/BCKDK protein kinase family.</text>
</comment>
<keyword evidence="2 7" id="KW-0808">Transferase</keyword>
<dbReference type="InterPro" id="IPR039028">
    <property type="entry name" value="BCKD/PDK"/>
</dbReference>
<dbReference type="GO" id="GO:0005759">
    <property type="term" value="C:mitochondrial matrix"/>
    <property type="evidence" value="ECO:0007669"/>
    <property type="project" value="UniProtKB-SubCell"/>
</dbReference>
<dbReference type="GO" id="GO:0004740">
    <property type="term" value="F:pyruvate dehydrogenase (acetyl-transferring) kinase activity"/>
    <property type="evidence" value="ECO:0007669"/>
    <property type="project" value="TreeGrafter"/>
</dbReference>
<evidence type="ECO:0000256" key="3">
    <source>
        <dbReference type="ARBA" id="ARBA00022741"/>
    </source>
</evidence>
<dbReference type="GO" id="GO:0005524">
    <property type="term" value="F:ATP binding"/>
    <property type="evidence" value="ECO:0007669"/>
    <property type="project" value="UniProtKB-UniRule"/>
</dbReference>
<keyword evidence="6 7" id="KW-0496">Mitochondrion</keyword>
<evidence type="ECO:0000256" key="7">
    <source>
        <dbReference type="RuleBase" id="RU366032"/>
    </source>
</evidence>
<dbReference type="InParanoid" id="A0A1Y2BWW6"/>
<evidence type="ECO:0000256" key="6">
    <source>
        <dbReference type="ARBA" id="ARBA00023128"/>
    </source>
</evidence>
<dbReference type="SUPFAM" id="SSF55874">
    <property type="entry name" value="ATPase domain of HSP90 chaperone/DNA topoisomerase II/histidine kinase"/>
    <property type="match status" value="2"/>
</dbReference>
<dbReference type="PANTHER" id="PTHR11947:SF25">
    <property type="entry name" value="[PYRUVATE DEHYDROGENASE (ACETYL-TRANSFERRING)] KINASE 2, MITOCHONDRIAL"/>
    <property type="match status" value="1"/>
</dbReference>
<evidence type="ECO:0000256" key="8">
    <source>
        <dbReference type="SAM" id="MobiDB-lite"/>
    </source>
</evidence>
<reference evidence="10 11" key="1">
    <citation type="submission" date="2016-07" db="EMBL/GenBank/DDBJ databases">
        <title>Pervasive Adenine N6-methylation of Active Genes in Fungi.</title>
        <authorList>
            <consortium name="DOE Joint Genome Institute"/>
            <person name="Mondo S.J."/>
            <person name="Dannebaum R.O."/>
            <person name="Kuo R.C."/>
            <person name="Labutti K."/>
            <person name="Haridas S."/>
            <person name="Kuo A."/>
            <person name="Salamov A."/>
            <person name="Ahrendt S.R."/>
            <person name="Lipzen A."/>
            <person name="Sullivan W."/>
            <person name="Andreopoulos W.B."/>
            <person name="Clum A."/>
            <person name="Lindquist E."/>
            <person name="Daum C."/>
            <person name="Ramamoorthy G.K."/>
            <person name="Gryganskyi A."/>
            <person name="Culley D."/>
            <person name="Magnuson J.K."/>
            <person name="James T.Y."/>
            <person name="O'Malley M.A."/>
            <person name="Stajich J.E."/>
            <person name="Spatafora J.W."/>
            <person name="Visel A."/>
            <person name="Grigoriev I.V."/>
        </authorList>
    </citation>
    <scope>NUCLEOTIDE SEQUENCE [LARGE SCALE GENOMIC DNA]</scope>
    <source>
        <strain evidence="10 11">62-1032</strain>
    </source>
</reference>